<organism evidence="2 3">
    <name type="scientific">Desulfosporosinus fructosivorans</name>
    <dbReference type="NCBI Taxonomy" id="2018669"/>
    <lineage>
        <taxon>Bacteria</taxon>
        <taxon>Bacillati</taxon>
        <taxon>Bacillota</taxon>
        <taxon>Clostridia</taxon>
        <taxon>Eubacteriales</taxon>
        <taxon>Desulfitobacteriaceae</taxon>
        <taxon>Desulfosporosinus</taxon>
    </lineage>
</organism>
<dbReference type="Proteomes" id="UP000298460">
    <property type="component" value="Unassembled WGS sequence"/>
</dbReference>
<reference evidence="2 3" key="1">
    <citation type="submission" date="2019-03" db="EMBL/GenBank/DDBJ databases">
        <title>Draft Genome Sequence of Desulfosporosinus fructosivorans Strain 63.6F, Isolated from Marine Sediment in the Baltic Sea.</title>
        <authorList>
            <person name="Hausmann B."/>
            <person name="Vandieken V."/>
            <person name="Pjevac P."/>
            <person name="Schreck K."/>
            <person name="Herbold C.W."/>
            <person name="Loy A."/>
        </authorList>
    </citation>
    <scope>NUCLEOTIDE SEQUENCE [LARGE SCALE GENOMIC DNA]</scope>
    <source>
        <strain evidence="2 3">63.6F</strain>
    </source>
</reference>
<dbReference type="InterPro" id="IPR012349">
    <property type="entry name" value="Split_barrel_FMN-bd"/>
</dbReference>
<name>A0A4Z0R0C0_9FIRM</name>
<protein>
    <submittedName>
        <fullName evidence="2">Pyridoxamine 5-phosphate oxidase</fullName>
    </submittedName>
</protein>
<dbReference type="PANTHER" id="PTHR34818">
    <property type="entry name" value="PROTEIN BLI-3"/>
    <property type="match status" value="1"/>
</dbReference>
<dbReference type="OrthoDB" id="9792542at2"/>
<dbReference type="AlphaFoldDB" id="A0A4Z0R0C0"/>
<sequence length="132" mass="14989">MKEILKYITEAKTFYIATTDGDKPKVRPFGFIMEFENKLYFCTSNQKDVCKQLVANPNFEVCTMSGNTQWIRLQGKAVFDSNPAAKAKAFEVMPGLASIYKSSDNPSFEVFYVSEGKATFYSFMDEPRTVVL</sequence>
<dbReference type="Gene3D" id="2.30.110.10">
    <property type="entry name" value="Electron Transport, Fmn-binding Protein, Chain A"/>
    <property type="match status" value="1"/>
</dbReference>
<gene>
    <name evidence="2" type="ORF">E4K67_21885</name>
</gene>
<dbReference type="RefSeq" id="WP_135550623.1">
    <property type="nucleotide sequence ID" value="NZ_SPQQ01000009.1"/>
</dbReference>
<evidence type="ECO:0000313" key="2">
    <source>
        <dbReference type="EMBL" id="TGE36180.1"/>
    </source>
</evidence>
<dbReference type="InterPro" id="IPR011576">
    <property type="entry name" value="Pyridox_Oxase_N"/>
</dbReference>
<accession>A0A4Z0R0C0</accession>
<proteinExistence type="predicted"/>
<feature type="domain" description="Pyridoxamine 5'-phosphate oxidase N-terminal" evidence="1">
    <location>
        <begin position="2"/>
        <end position="111"/>
    </location>
</feature>
<keyword evidence="3" id="KW-1185">Reference proteome</keyword>
<dbReference type="Pfam" id="PF01243">
    <property type="entry name" value="PNPOx_N"/>
    <property type="match status" value="1"/>
</dbReference>
<comment type="caution">
    <text evidence="2">The sequence shown here is derived from an EMBL/GenBank/DDBJ whole genome shotgun (WGS) entry which is preliminary data.</text>
</comment>
<evidence type="ECO:0000259" key="1">
    <source>
        <dbReference type="Pfam" id="PF01243"/>
    </source>
</evidence>
<dbReference type="InterPro" id="IPR052917">
    <property type="entry name" value="Stress-Dev_Protein"/>
</dbReference>
<evidence type="ECO:0000313" key="3">
    <source>
        <dbReference type="Proteomes" id="UP000298460"/>
    </source>
</evidence>
<dbReference type="EMBL" id="SPQQ01000009">
    <property type="protein sequence ID" value="TGE36180.1"/>
    <property type="molecule type" value="Genomic_DNA"/>
</dbReference>
<dbReference type="SUPFAM" id="SSF50475">
    <property type="entry name" value="FMN-binding split barrel"/>
    <property type="match status" value="1"/>
</dbReference>
<dbReference type="PANTHER" id="PTHR34818:SF1">
    <property type="entry name" value="PROTEIN BLI-3"/>
    <property type="match status" value="1"/>
</dbReference>